<reference evidence="2" key="1">
    <citation type="submission" date="2020-02" db="EMBL/GenBank/DDBJ databases">
        <authorList>
            <person name="Meier V. D."/>
        </authorList>
    </citation>
    <scope>NUCLEOTIDE SEQUENCE</scope>
    <source>
        <strain evidence="2">AVDCRST_MAG33</strain>
    </source>
</reference>
<evidence type="ECO:0000256" key="1">
    <source>
        <dbReference type="SAM" id="MobiDB-lite"/>
    </source>
</evidence>
<proteinExistence type="predicted"/>
<dbReference type="AlphaFoldDB" id="A0A6J4U9L9"/>
<dbReference type="EMBL" id="CADCWK010000012">
    <property type="protein sequence ID" value="CAA9542515.1"/>
    <property type="molecule type" value="Genomic_DNA"/>
</dbReference>
<feature type="non-terminal residue" evidence="2">
    <location>
        <position position="1"/>
    </location>
</feature>
<feature type="compositionally biased region" description="Basic and acidic residues" evidence="1">
    <location>
        <begin position="164"/>
        <end position="174"/>
    </location>
</feature>
<accession>A0A6J4U9L9</accession>
<feature type="compositionally biased region" description="Basic residues" evidence="1">
    <location>
        <begin position="175"/>
        <end position="210"/>
    </location>
</feature>
<name>A0A6J4U9L9_9BACT</name>
<feature type="region of interest" description="Disordered" evidence="1">
    <location>
        <begin position="1"/>
        <end position="146"/>
    </location>
</feature>
<protein>
    <submittedName>
        <fullName evidence="2">Oxidoreductase</fullName>
    </submittedName>
</protein>
<feature type="compositionally biased region" description="Basic residues" evidence="1">
    <location>
        <begin position="41"/>
        <end position="52"/>
    </location>
</feature>
<feature type="compositionally biased region" description="Basic and acidic residues" evidence="1">
    <location>
        <begin position="100"/>
        <end position="119"/>
    </location>
</feature>
<feature type="non-terminal residue" evidence="2">
    <location>
        <position position="210"/>
    </location>
</feature>
<sequence>DHGSPTGRRRHRGRQRDRGGGRPCARRGWLDGRAGGAPQGRARRDRGGRRGAGRSAGRDPGRRHQRGQRPWAVRRDGRALWPGRPAVQQRRDRRARRRDRRDGPRDLEPGRRREPDRRLPLHAGGVPGHARAATPGRPDHQQRLHLGPCAPATLDRLHRHQARDHRPDEVDRARRATVRHRLRADRHRQRGDRHGARRGVRRRAARRRRP</sequence>
<evidence type="ECO:0000313" key="2">
    <source>
        <dbReference type="EMBL" id="CAA9542515.1"/>
    </source>
</evidence>
<organism evidence="2">
    <name type="scientific">uncultured Thermomicrobiales bacterium</name>
    <dbReference type="NCBI Taxonomy" id="1645740"/>
    <lineage>
        <taxon>Bacteria</taxon>
        <taxon>Pseudomonadati</taxon>
        <taxon>Thermomicrobiota</taxon>
        <taxon>Thermomicrobia</taxon>
        <taxon>Thermomicrobiales</taxon>
        <taxon>environmental samples</taxon>
    </lineage>
</organism>
<gene>
    <name evidence="2" type="ORF">AVDCRST_MAG33-153</name>
</gene>
<feature type="region of interest" description="Disordered" evidence="1">
    <location>
        <begin position="159"/>
        <end position="210"/>
    </location>
</feature>